<evidence type="ECO:0000259" key="1">
    <source>
        <dbReference type="Pfam" id="PF25794"/>
    </source>
</evidence>
<proteinExistence type="predicted"/>
<dbReference type="InterPro" id="IPR036890">
    <property type="entry name" value="HATPase_C_sf"/>
</dbReference>
<dbReference type="Pfam" id="PF25794">
    <property type="entry name" value="SACS"/>
    <property type="match status" value="1"/>
</dbReference>
<dbReference type="Gene3D" id="3.30.565.10">
    <property type="entry name" value="Histidine kinase-like ATPase, C-terminal domain"/>
    <property type="match status" value="1"/>
</dbReference>
<sequence length="674" mass="72735">MEGGHGGETRRLLGVDYEALMSKILSRYSASFFVLRELLQNSDDAEATHSRITLHVAADGSVAKLEVSNSGREFGEADWERVAMIAKGNTDSSSVGLFGVGFYSVFSASDQPEIQSGGKAMRFAKEDKAYCIYERALTTLVSGATVVCPLLAGADATHWASPDEFGKLCSFLCSTLLFARTLATIELVRTDEPAPLIFRRALTPLRTVPYESPAPAETRDGAVIRPLFSMGGRSLEVAKLSVSATSLSRVLAITELVQLKGELDVRKTDRGKLGDVTAGLCRLLGKGLPDRSTLRLLYPVPSGGAPAASSADAPGTASPHSAALLAAMHALREDGRIYIGIGQTDQSTGVAALRLPLRPCIEAVVRQLITAPPTEKSAERTFEYMHRRSAELSTELWGLLSDAPVVPVRSGVGQGVGHAPPHALFFSGARKNWSAVSAAGCFIGDNQRYVELFSPLVAPEDADLKELYTFLGVRSLSEAVTVSARPVAGSVPSSSKLTQQVLRRIEERTCLLLHDLDKPECPLRPNLREGMQQALREQRVVVSEVPGIVSTLRFGELASIEMEAKACALSEGDWLVVHVVPHPQLELRELLEAVGDALATALLQLVQNTDKIVFESLLAWPLDKLSRKGFNVDRFADELAFARAQQQEHGGFDADYYNEQGGCRDHDDAEPGMG</sequence>
<dbReference type="PANTHER" id="PTHR47839:SF1">
    <property type="entry name" value="DOMAIN PROTEIN, PUTATIVE (AFU_ORTHOLOGUE AFUA_6G04830)-RELATED"/>
    <property type="match status" value="1"/>
</dbReference>
<organism evidence="2 3">
    <name type="scientific">Chrysochromulina tobinii</name>
    <dbReference type="NCBI Taxonomy" id="1460289"/>
    <lineage>
        <taxon>Eukaryota</taxon>
        <taxon>Haptista</taxon>
        <taxon>Haptophyta</taxon>
        <taxon>Prymnesiophyceae</taxon>
        <taxon>Prymnesiales</taxon>
        <taxon>Chrysochromulinaceae</taxon>
        <taxon>Chrysochromulina</taxon>
    </lineage>
</organism>
<evidence type="ECO:0000313" key="2">
    <source>
        <dbReference type="EMBL" id="KOO23298.1"/>
    </source>
</evidence>
<dbReference type="AlphaFoldDB" id="A0A0M0JAP5"/>
<dbReference type="OrthoDB" id="10031156at2759"/>
<dbReference type="InterPro" id="IPR058210">
    <property type="entry name" value="SACS/Nov_dom"/>
</dbReference>
<dbReference type="NCBIfam" id="NF047352">
    <property type="entry name" value="P_loop_sacsin"/>
    <property type="match status" value="1"/>
</dbReference>
<keyword evidence="3" id="KW-1185">Reference proteome</keyword>
<comment type="caution">
    <text evidence="2">The sequence shown here is derived from an EMBL/GenBank/DDBJ whole genome shotgun (WGS) entry which is preliminary data.</text>
</comment>
<dbReference type="EMBL" id="JWZX01003205">
    <property type="protein sequence ID" value="KOO23298.1"/>
    <property type="molecule type" value="Genomic_DNA"/>
</dbReference>
<dbReference type="PANTHER" id="PTHR47839">
    <property type="entry name" value="DOMAIN PROTEIN, PUTATIVE (AFU_ORTHOLOGUE AFUA_6G04830)-RELATED"/>
    <property type="match status" value="1"/>
</dbReference>
<dbReference type="Proteomes" id="UP000037460">
    <property type="component" value="Unassembled WGS sequence"/>
</dbReference>
<feature type="domain" description="Sacsin/Nov" evidence="1">
    <location>
        <begin position="19"/>
        <end position="119"/>
    </location>
</feature>
<protein>
    <submittedName>
        <fullName evidence="2">HATPase c domain</fullName>
    </submittedName>
</protein>
<reference evidence="3" key="1">
    <citation type="journal article" date="2015" name="PLoS Genet.">
        <title>Genome Sequence and Transcriptome Analyses of Chrysochromulina tobin: Metabolic Tools for Enhanced Algal Fitness in the Prominent Order Prymnesiales (Haptophyceae).</title>
        <authorList>
            <person name="Hovde B.T."/>
            <person name="Deodato C.R."/>
            <person name="Hunsperger H.M."/>
            <person name="Ryken S.A."/>
            <person name="Yost W."/>
            <person name="Jha R.K."/>
            <person name="Patterson J."/>
            <person name="Monnat R.J. Jr."/>
            <person name="Barlow S.B."/>
            <person name="Starkenburg S.R."/>
            <person name="Cattolico R.A."/>
        </authorList>
    </citation>
    <scope>NUCLEOTIDE SEQUENCE</scope>
    <source>
        <strain evidence="3">CCMP291</strain>
    </source>
</reference>
<evidence type="ECO:0000313" key="3">
    <source>
        <dbReference type="Proteomes" id="UP000037460"/>
    </source>
</evidence>
<dbReference type="SUPFAM" id="SSF55874">
    <property type="entry name" value="ATPase domain of HSP90 chaperone/DNA topoisomerase II/histidine kinase"/>
    <property type="match status" value="1"/>
</dbReference>
<accession>A0A0M0JAP5</accession>
<name>A0A0M0JAP5_9EUKA</name>
<gene>
    <name evidence="2" type="ORF">Ctob_000599</name>
</gene>
<dbReference type="InterPro" id="IPR022155">
    <property type="entry name" value="DUF3684"/>
</dbReference>
<dbReference type="Pfam" id="PF12449">
    <property type="entry name" value="DUF3684"/>
    <property type="match status" value="1"/>
</dbReference>